<sequence length="287" mass="31507">MTPARRLATSAARRGSRSASTSAAPKTREGPNFKTVIPHQAKGPANFLVTCEHAANGLPAEIAWGAADESRGLSTQHWAYDPGALDLAVELADALQAPLVHSLYSRLFVDVNRPVSSSTLARTLCDQQAVELNRDVQVSPQALEERIRRYYLPYHGEIERVAQETGAKTAISVHTFTPNYEGSVRDFEIGVLYSTSNQTLVEMMTDAFNASGFSAKVNEPWSGRHGFMFSVDCFTYNASPPGTRDAIMLEIRNDKCQDAAWRARFLEAMLPFLTKAEEKGSAPSPRL</sequence>
<organism evidence="2 3">
    <name type="scientific">Hondaea fermentalgiana</name>
    <dbReference type="NCBI Taxonomy" id="2315210"/>
    <lineage>
        <taxon>Eukaryota</taxon>
        <taxon>Sar</taxon>
        <taxon>Stramenopiles</taxon>
        <taxon>Bigyra</taxon>
        <taxon>Labyrinthulomycetes</taxon>
        <taxon>Thraustochytrida</taxon>
        <taxon>Thraustochytriidae</taxon>
        <taxon>Hondaea</taxon>
    </lineage>
</organism>
<reference evidence="2 3" key="1">
    <citation type="submission" date="2017-12" db="EMBL/GenBank/DDBJ databases">
        <title>Sequencing, de novo assembly and annotation of complete genome of a new Thraustochytrid species, strain FCC1311.</title>
        <authorList>
            <person name="Sedici K."/>
            <person name="Godart F."/>
            <person name="Aiese Cigliano R."/>
            <person name="Sanseverino W."/>
            <person name="Barakat M."/>
            <person name="Ortet P."/>
            <person name="Marechal E."/>
            <person name="Cagnac O."/>
            <person name="Amato A."/>
        </authorList>
    </citation>
    <scope>NUCLEOTIDE SEQUENCE [LARGE SCALE GENOMIC DNA]</scope>
</reference>
<feature type="compositionally biased region" description="Low complexity" evidence="1">
    <location>
        <begin position="1"/>
        <end position="24"/>
    </location>
</feature>
<dbReference type="SUPFAM" id="SSF53187">
    <property type="entry name" value="Zn-dependent exopeptidases"/>
    <property type="match status" value="1"/>
</dbReference>
<evidence type="ECO:0000313" key="2">
    <source>
        <dbReference type="EMBL" id="GBG27418.1"/>
    </source>
</evidence>
<dbReference type="OrthoDB" id="282777at2759"/>
<dbReference type="InParanoid" id="A0A2R5GCH4"/>
<comment type="caution">
    <text evidence="2">The sequence shown here is derived from an EMBL/GenBank/DDBJ whole genome shotgun (WGS) entry which is preliminary data.</text>
</comment>
<dbReference type="Gene3D" id="3.40.630.40">
    <property type="entry name" value="Zn-dependent exopeptidases"/>
    <property type="match status" value="1"/>
</dbReference>
<accession>A0A2R5GCH4</accession>
<protein>
    <recommendedName>
        <fullName evidence="4">N-formylglutamate amidohydrolase</fullName>
    </recommendedName>
</protein>
<dbReference type="AlphaFoldDB" id="A0A2R5GCH4"/>
<dbReference type="Pfam" id="PF05013">
    <property type="entry name" value="FGase"/>
    <property type="match status" value="1"/>
</dbReference>
<keyword evidence="3" id="KW-1185">Reference proteome</keyword>
<name>A0A2R5GCH4_9STRA</name>
<dbReference type="InterPro" id="IPR007709">
    <property type="entry name" value="N-FG_amidohydro"/>
</dbReference>
<proteinExistence type="predicted"/>
<evidence type="ECO:0000313" key="3">
    <source>
        <dbReference type="Proteomes" id="UP000241890"/>
    </source>
</evidence>
<feature type="region of interest" description="Disordered" evidence="1">
    <location>
        <begin position="1"/>
        <end position="32"/>
    </location>
</feature>
<dbReference type="EMBL" id="BEYU01000030">
    <property type="protein sequence ID" value="GBG27418.1"/>
    <property type="molecule type" value="Genomic_DNA"/>
</dbReference>
<evidence type="ECO:0000256" key="1">
    <source>
        <dbReference type="SAM" id="MobiDB-lite"/>
    </source>
</evidence>
<dbReference type="Proteomes" id="UP000241890">
    <property type="component" value="Unassembled WGS sequence"/>
</dbReference>
<gene>
    <name evidence="2" type="ORF">FCC1311_036392</name>
</gene>
<evidence type="ECO:0008006" key="4">
    <source>
        <dbReference type="Google" id="ProtNLM"/>
    </source>
</evidence>